<sequence>MKILYDYQTLLRQKYGGISRYFYELAINVERLDPDVNIDIVAILSQNYYFSNYKSMKSYNTNNTIIKYIARLINKITIRFKISINNIMGKPYDIIHPTYYSDYFMGLNHKKNKLVITVHDMTHEKFLKDSKDLGCQRIMKMKRRMILKADFIIAISENTRKDLLEFYPQLKEEKIKVIYHGYNRIESNEVIEDSNKKLFLEKYVLFVGTRITYKNFINFLRSASILCKEDKELKILCVGGGKFNDREIQEINELELTDRIYQKYLNDKELELAYKNAQCFVFPSLYEGFGIPILEAFSNKCPVVLSNASCFPEIAMDAALYFDGNDVDNMASTINKVIYDNKLKDILINKGMKRLKDFSWEETAKETIEVYNKVLNIEV</sequence>
<evidence type="ECO:0000313" key="4">
    <source>
        <dbReference type="EMBL" id="TLC98897.1"/>
    </source>
</evidence>
<dbReference type="Gene3D" id="3.40.50.2000">
    <property type="entry name" value="Glycogen Phosphorylase B"/>
    <property type="match status" value="2"/>
</dbReference>
<evidence type="ECO:0000259" key="2">
    <source>
        <dbReference type="Pfam" id="PF00534"/>
    </source>
</evidence>
<proteinExistence type="predicted"/>
<dbReference type="CDD" id="cd03809">
    <property type="entry name" value="GT4_MtfB-like"/>
    <property type="match status" value="1"/>
</dbReference>
<keyword evidence="1 4" id="KW-0808">Transferase</keyword>
<dbReference type="Pfam" id="PF13439">
    <property type="entry name" value="Glyco_transf_4"/>
    <property type="match status" value="1"/>
</dbReference>
<dbReference type="EMBL" id="QGQD01000079">
    <property type="protein sequence ID" value="TLC98897.1"/>
    <property type="molecule type" value="Genomic_DNA"/>
</dbReference>
<comment type="caution">
    <text evidence="4">The sequence shown here is derived from an EMBL/GenBank/DDBJ whole genome shotgun (WGS) entry which is preliminary data.</text>
</comment>
<dbReference type="Pfam" id="PF00534">
    <property type="entry name" value="Glycos_transf_1"/>
    <property type="match status" value="1"/>
</dbReference>
<dbReference type="EC" id="2.4.1.21" evidence="4"/>
<dbReference type="RefSeq" id="WP_138003594.1">
    <property type="nucleotide sequence ID" value="NZ_QGQD01000079.1"/>
</dbReference>
<feature type="domain" description="Glycosyltransferase subfamily 4-like N-terminal" evidence="3">
    <location>
        <begin position="15"/>
        <end position="183"/>
    </location>
</feature>
<evidence type="ECO:0000259" key="3">
    <source>
        <dbReference type="Pfam" id="PF13439"/>
    </source>
</evidence>
<dbReference type="PANTHER" id="PTHR46401">
    <property type="entry name" value="GLYCOSYLTRANSFERASE WBBK-RELATED"/>
    <property type="match status" value="1"/>
</dbReference>
<feature type="domain" description="Glycosyl transferase family 1" evidence="2">
    <location>
        <begin position="201"/>
        <end position="353"/>
    </location>
</feature>
<dbReference type="SUPFAM" id="SSF53756">
    <property type="entry name" value="UDP-Glycosyltransferase/glycogen phosphorylase"/>
    <property type="match status" value="1"/>
</dbReference>
<dbReference type="AlphaFoldDB" id="A0A4V6HRF8"/>
<organism evidence="4 5">
    <name type="scientific">Robinsoniella peoriensis</name>
    <dbReference type="NCBI Taxonomy" id="180332"/>
    <lineage>
        <taxon>Bacteria</taxon>
        <taxon>Bacillati</taxon>
        <taxon>Bacillota</taxon>
        <taxon>Clostridia</taxon>
        <taxon>Lachnospirales</taxon>
        <taxon>Lachnospiraceae</taxon>
        <taxon>Robinsoniella</taxon>
    </lineage>
</organism>
<accession>A0A4V6HRF8</accession>
<evidence type="ECO:0000256" key="1">
    <source>
        <dbReference type="ARBA" id="ARBA00022679"/>
    </source>
</evidence>
<name>A0A4V6HRF8_9FIRM</name>
<evidence type="ECO:0000313" key="5">
    <source>
        <dbReference type="Proteomes" id="UP000306509"/>
    </source>
</evidence>
<dbReference type="GO" id="GO:0009103">
    <property type="term" value="P:lipopolysaccharide biosynthetic process"/>
    <property type="evidence" value="ECO:0007669"/>
    <property type="project" value="TreeGrafter"/>
</dbReference>
<gene>
    <name evidence="4" type="primary">glgA_2</name>
    <name evidence="4" type="ORF">DSM106044_04227</name>
</gene>
<dbReference type="InterPro" id="IPR028098">
    <property type="entry name" value="Glyco_trans_4-like_N"/>
</dbReference>
<dbReference type="PANTHER" id="PTHR46401:SF2">
    <property type="entry name" value="GLYCOSYLTRANSFERASE WBBK-RELATED"/>
    <property type="match status" value="1"/>
</dbReference>
<dbReference type="GO" id="GO:0009011">
    <property type="term" value="F:alpha-1,4-glucan glucosyltransferase (ADP-glucose donor) activity"/>
    <property type="evidence" value="ECO:0007669"/>
    <property type="project" value="UniProtKB-EC"/>
</dbReference>
<dbReference type="Proteomes" id="UP000306509">
    <property type="component" value="Unassembled WGS sequence"/>
</dbReference>
<reference evidence="4 5" key="1">
    <citation type="journal article" date="2019" name="Anaerobe">
        <title>Detection of Robinsoniella peoriensis in multiple bone samples of a trauma patient.</title>
        <authorList>
            <person name="Schrottner P."/>
            <person name="Hartwich K."/>
            <person name="Bunk B."/>
            <person name="Schober I."/>
            <person name="Helbig S."/>
            <person name="Rudolph W.W."/>
            <person name="Gunzer F."/>
        </authorList>
    </citation>
    <scope>NUCLEOTIDE SEQUENCE [LARGE SCALE GENOMIC DNA]</scope>
    <source>
        <strain evidence="4 5">DSM 106044</strain>
    </source>
</reference>
<protein>
    <submittedName>
        <fullName evidence="4">Capsular glucan synthase</fullName>
        <ecNumber evidence="4">2.4.1.21</ecNumber>
    </submittedName>
</protein>
<keyword evidence="4" id="KW-0328">Glycosyltransferase</keyword>
<keyword evidence="5" id="KW-1185">Reference proteome</keyword>
<dbReference type="InterPro" id="IPR001296">
    <property type="entry name" value="Glyco_trans_1"/>
</dbReference>